<name>K1TMK1_9ZZZZ</name>
<dbReference type="InterPro" id="IPR023637">
    <property type="entry name" value="Urocanase-like"/>
</dbReference>
<dbReference type="SUPFAM" id="SSF111326">
    <property type="entry name" value="Urocanase"/>
    <property type="match status" value="1"/>
</dbReference>
<gene>
    <name evidence="2" type="ORF">OBE_05410</name>
</gene>
<dbReference type="PANTHER" id="PTHR12216:SF3">
    <property type="entry name" value="UROCANATE HYDRATASE"/>
    <property type="match status" value="1"/>
</dbReference>
<dbReference type="EMBL" id="AJWZ01003695">
    <property type="protein sequence ID" value="EKC67515.1"/>
    <property type="molecule type" value="Genomic_DNA"/>
</dbReference>
<dbReference type="Pfam" id="PF17392">
    <property type="entry name" value="Urocanase_C"/>
    <property type="match status" value="1"/>
</dbReference>
<proteinExistence type="predicted"/>
<dbReference type="Gene3D" id="3.40.1770.10">
    <property type="entry name" value="Urocanase superfamily"/>
    <property type="match status" value="1"/>
</dbReference>
<dbReference type="InterPro" id="IPR035401">
    <property type="entry name" value="Urocanase_C"/>
</dbReference>
<organism evidence="2">
    <name type="scientific">human gut metagenome</name>
    <dbReference type="NCBI Taxonomy" id="408170"/>
    <lineage>
        <taxon>unclassified sequences</taxon>
        <taxon>metagenomes</taxon>
        <taxon>organismal metagenomes</taxon>
    </lineage>
</organism>
<dbReference type="PANTHER" id="PTHR12216">
    <property type="entry name" value="UROCANATE HYDRATASE"/>
    <property type="match status" value="1"/>
</dbReference>
<dbReference type="GO" id="GO:0016153">
    <property type="term" value="F:urocanate hydratase activity"/>
    <property type="evidence" value="ECO:0007669"/>
    <property type="project" value="TreeGrafter"/>
</dbReference>
<dbReference type="InterPro" id="IPR036190">
    <property type="entry name" value="Urocanase_sf"/>
</dbReference>
<comment type="caution">
    <text evidence="2">The sequence shown here is derived from an EMBL/GenBank/DDBJ whole genome shotgun (WGS) entry which is preliminary data.</text>
</comment>
<dbReference type="GO" id="GO:0006548">
    <property type="term" value="P:L-histidine catabolic process"/>
    <property type="evidence" value="ECO:0007669"/>
    <property type="project" value="TreeGrafter"/>
</dbReference>
<sequence>MINGGFGMVIDGSEDADRRIREMLLWDVNNGIARRSWARNEGAVAAIRREMERTPGLEVTLPNFADDEIIRNALNDNE</sequence>
<accession>K1TMK1</accession>
<evidence type="ECO:0000259" key="1">
    <source>
        <dbReference type="Pfam" id="PF17392"/>
    </source>
</evidence>
<dbReference type="AlphaFoldDB" id="K1TMK1"/>
<evidence type="ECO:0000313" key="2">
    <source>
        <dbReference type="EMBL" id="EKC67515.1"/>
    </source>
</evidence>
<reference evidence="2" key="1">
    <citation type="journal article" date="2013" name="Environ. Microbiol.">
        <title>Microbiota from the distal guts of lean and obese adolescents exhibit partial functional redundancy besides clear differences in community structure.</title>
        <authorList>
            <person name="Ferrer M."/>
            <person name="Ruiz A."/>
            <person name="Lanza F."/>
            <person name="Haange S.B."/>
            <person name="Oberbach A."/>
            <person name="Till H."/>
            <person name="Bargiela R."/>
            <person name="Campoy C."/>
            <person name="Segura M.T."/>
            <person name="Richter M."/>
            <person name="von Bergen M."/>
            <person name="Seifert J."/>
            <person name="Suarez A."/>
        </authorList>
    </citation>
    <scope>NUCLEOTIDE SEQUENCE</scope>
</reference>
<protein>
    <submittedName>
        <fullName evidence="2">Urocanate hydratase</fullName>
    </submittedName>
</protein>
<feature type="domain" description="Urocanase C-terminal" evidence="1">
    <location>
        <begin position="2"/>
        <end position="48"/>
    </location>
</feature>